<dbReference type="PANTHER" id="PTHR34838:SF9">
    <property type="entry name" value="PECTINESTERASE INHIBITOR DOMAIN-CONTAINING PROTEIN"/>
    <property type="match status" value="1"/>
</dbReference>
<sequence length="192" mass="19840">MKKRAALTTAVLAISLAAASFVAAFAGGDPWSLKAGPTMTWSDACLKACATPALYNLCQETLLHAPDAAAANVYALAAAERAKASLDATAARAERLLGGGWFPGLQREAYWQCVDDYLDARGGMVGVVAGLVSDCVVEHSARADYAQAVAGVERCAAALKDFQGSPLVAMNTADHERAVLASELGALILGKQ</sequence>
<dbReference type="OrthoDB" id="610439at2759"/>
<accession>K3YL34</accession>
<dbReference type="PANTHER" id="PTHR34838">
    <property type="entry name" value="OS08G0142100 PROTEIN-RELATED"/>
    <property type="match status" value="1"/>
</dbReference>
<protein>
    <recommendedName>
        <fullName evidence="5">Pectinesterase inhibitor domain-containing protein</fullName>
    </recommendedName>
</protein>
<reference evidence="2 4" key="1">
    <citation type="journal article" date="2012" name="Nat. Biotechnol.">
        <title>Reference genome sequence of the model plant Setaria.</title>
        <authorList>
            <person name="Bennetzen J.L."/>
            <person name="Schmutz J."/>
            <person name="Wang H."/>
            <person name="Percifield R."/>
            <person name="Hawkins J."/>
            <person name="Pontaroli A.C."/>
            <person name="Estep M."/>
            <person name="Feng L."/>
            <person name="Vaughn J.N."/>
            <person name="Grimwood J."/>
            <person name="Jenkins J."/>
            <person name="Barry K."/>
            <person name="Lindquist E."/>
            <person name="Hellsten U."/>
            <person name="Deshpande S."/>
            <person name="Wang X."/>
            <person name="Wu X."/>
            <person name="Mitros T."/>
            <person name="Triplett J."/>
            <person name="Yang X."/>
            <person name="Ye C.Y."/>
            <person name="Mauro-Herrera M."/>
            <person name="Wang L."/>
            <person name="Li P."/>
            <person name="Sharma M."/>
            <person name="Sharma R."/>
            <person name="Ronald P.C."/>
            <person name="Panaud O."/>
            <person name="Kellogg E.A."/>
            <person name="Brutnell T.P."/>
            <person name="Doust A.N."/>
            <person name="Tuskan G.A."/>
            <person name="Rokhsar D."/>
            <person name="Devos K.M."/>
        </authorList>
    </citation>
    <scope>NUCLEOTIDE SEQUENCE [LARGE SCALE GENOMIC DNA]</scope>
    <source>
        <strain evidence="4">cv. Yugu1</strain>
        <strain evidence="2">Yugu1</strain>
    </source>
</reference>
<dbReference type="InterPro" id="IPR035513">
    <property type="entry name" value="Invertase/methylesterase_inhib"/>
</dbReference>
<evidence type="ECO:0000313" key="3">
    <source>
        <dbReference type="EnsemblPlants" id="KQL00858"/>
    </source>
</evidence>
<evidence type="ECO:0000313" key="2">
    <source>
        <dbReference type="EMBL" id="RCV30099.1"/>
    </source>
</evidence>
<keyword evidence="1" id="KW-0732">Signal</keyword>
<dbReference type="EMBL" id="AGNK02003576">
    <property type="status" value="NOT_ANNOTATED_CDS"/>
    <property type="molecule type" value="Genomic_DNA"/>
</dbReference>
<dbReference type="HOGENOM" id="CLU_092954_0_0_1"/>
<feature type="chain" id="PRO_5010126847" description="Pectinesterase inhibitor domain-containing protein" evidence="1">
    <location>
        <begin position="25"/>
        <end position="192"/>
    </location>
</feature>
<keyword evidence="4" id="KW-1185">Reference proteome</keyword>
<reference evidence="3" key="3">
    <citation type="submission" date="2018-08" db="UniProtKB">
        <authorList>
            <consortium name="EnsemblPlants"/>
        </authorList>
    </citation>
    <scope>IDENTIFICATION</scope>
    <source>
        <strain evidence="3">Yugu1</strain>
    </source>
</reference>
<proteinExistence type="predicted"/>
<dbReference type="SUPFAM" id="SSF101148">
    <property type="entry name" value="Plant invertase/pectin methylesterase inhibitor"/>
    <property type="match status" value="1"/>
</dbReference>
<feature type="signal peptide" evidence="1">
    <location>
        <begin position="1"/>
        <end position="24"/>
    </location>
</feature>
<dbReference type="Gramene" id="KQL00858">
    <property type="protein sequence ID" value="KQL00858"/>
    <property type="gene ID" value="SETIT_014955mg"/>
</dbReference>
<dbReference type="Gene3D" id="1.20.140.40">
    <property type="entry name" value="Invertase/pectin methylesterase inhibitor family protein"/>
    <property type="match status" value="1"/>
</dbReference>
<evidence type="ECO:0000313" key="4">
    <source>
        <dbReference type="Proteomes" id="UP000004995"/>
    </source>
</evidence>
<dbReference type="Proteomes" id="UP000004995">
    <property type="component" value="Unassembled WGS sequence"/>
</dbReference>
<dbReference type="AlphaFoldDB" id="K3YL34"/>
<dbReference type="OMA" id="REAYWQC"/>
<gene>
    <name evidence="2" type="ORF">SETIT_6G066900v2</name>
</gene>
<evidence type="ECO:0000256" key="1">
    <source>
        <dbReference type="SAM" id="SignalP"/>
    </source>
</evidence>
<organism evidence="2">
    <name type="scientific">Setaria italica</name>
    <name type="common">Foxtail millet</name>
    <name type="synonym">Panicum italicum</name>
    <dbReference type="NCBI Taxonomy" id="4555"/>
    <lineage>
        <taxon>Eukaryota</taxon>
        <taxon>Viridiplantae</taxon>
        <taxon>Streptophyta</taxon>
        <taxon>Embryophyta</taxon>
        <taxon>Tracheophyta</taxon>
        <taxon>Spermatophyta</taxon>
        <taxon>Magnoliopsida</taxon>
        <taxon>Liliopsida</taxon>
        <taxon>Poales</taxon>
        <taxon>Poaceae</taxon>
        <taxon>PACMAD clade</taxon>
        <taxon>Panicoideae</taxon>
        <taxon>Panicodae</taxon>
        <taxon>Paniceae</taxon>
        <taxon>Cenchrinae</taxon>
        <taxon>Setaria</taxon>
    </lineage>
</organism>
<reference evidence="2" key="2">
    <citation type="submission" date="2015-07" db="EMBL/GenBank/DDBJ databases">
        <authorList>
            <person name="Noorani M."/>
        </authorList>
    </citation>
    <scope>NUCLEOTIDE SEQUENCE</scope>
    <source>
        <strain evidence="2">Yugu1</strain>
    </source>
</reference>
<name>K3YL34_SETIT</name>
<dbReference type="EnsemblPlants" id="KQL00858">
    <property type="protein sequence ID" value="KQL00858"/>
    <property type="gene ID" value="SETIT_014955mg"/>
</dbReference>
<dbReference type="EMBL" id="CM003533">
    <property type="protein sequence ID" value="RCV30099.1"/>
    <property type="molecule type" value="Genomic_DNA"/>
</dbReference>
<evidence type="ECO:0008006" key="5">
    <source>
        <dbReference type="Google" id="ProtNLM"/>
    </source>
</evidence>